<accession>A0A517SXP2</accession>
<dbReference type="GO" id="GO:0016887">
    <property type="term" value="F:ATP hydrolysis activity"/>
    <property type="evidence" value="ECO:0007669"/>
    <property type="project" value="InterPro"/>
</dbReference>
<dbReference type="PANTHER" id="PTHR46743:SF2">
    <property type="entry name" value="TEICHOIC ACIDS EXPORT ATP-BINDING PROTEIN TAGH"/>
    <property type="match status" value="1"/>
</dbReference>
<dbReference type="InterPro" id="IPR003439">
    <property type="entry name" value="ABC_transporter-like_ATP-bd"/>
</dbReference>
<dbReference type="InterPro" id="IPR027417">
    <property type="entry name" value="P-loop_NTPase"/>
</dbReference>
<evidence type="ECO:0000259" key="5">
    <source>
        <dbReference type="PROSITE" id="PS50893"/>
    </source>
</evidence>
<evidence type="ECO:0000256" key="1">
    <source>
        <dbReference type="ARBA" id="ARBA00005417"/>
    </source>
</evidence>
<dbReference type="InterPro" id="IPR017871">
    <property type="entry name" value="ABC_transporter-like_CS"/>
</dbReference>
<dbReference type="SUPFAM" id="SSF52540">
    <property type="entry name" value="P-loop containing nucleoside triphosphate hydrolases"/>
    <property type="match status" value="1"/>
</dbReference>
<dbReference type="InterPro" id="IPR015860">
    <property type="entry name" value="ABC_transpr_TagH-like"/>
</dbReference>
<dbReference type="PROSITE" id="PS50893">
    <property type="entry name" value="ABC_TRANSPORTER_2"/>
    <property type="match status" value="1"/>
</dbReference>
<proteinExistence type="inferred from homology"/>
<dbReference type="Pfam" id="PF00005">
    <property type="entry name" value="ABC_tran"/>
    <property type="match status" value="1"/>
</dbReference>
<protein>
    <submittedName>
        <fullName evidence="6">Teichoic acids export ATP-binding protein TagH</fullName>
    </submittedName>
</protein>
<dbReference type="InterPro" id="IPR029439">
    <property type="entry name" value="Wzt_C"/>
</dbReference>
<dbReference type="EMBL" id="CP036272">
    <property type="protein sequence ID" value="QDT60907.1"/>
    <property type="molecule type" value="Genomic_DNA"/>
</dbReference>
<dbReference type="InterPro" id="IPR003593">
    <property type="entry name" value="AAA+_ATPase"/>
</dbReference>
<reference evidence="6 7" key="1">
    <citation type="submission" date="2019-02" db="EMBL/GenBank/DDBJ databases">
        <title>Deep-cultivation of Planctomycetes and their phenomic and genomic characterization uncovers novel biology.</title>
        <authorList>
            <person name="Wiegand S."/>
            <person name="Jogler M."/>
            <person name="Boedeker C."/>
            <person name="Pinto D."/>
            <person name="Vollmers J."/>
            <person name="Rivas-Marin E."/>
            <person name="Kohn T."/>
            <person name="Peeters S.H."/>
            <person name="Heuer A."/>
            <person name="Rast P."/>
            <person name="Oberbeckmann S."/>
            <person name="Bunk B."/>
            <person name="Jeske O."/>
            <person name="Meyerdierks A."/>
            <person name="Storesund J.E."/>
            <person name="Kallscheuer N."/>
            <person name="Luecker S."/>
            <person name="Lage O.M."/>
            <person name="Pohl T."/>
            <person name="Merkel B.J."/>
            <person name="Hornburger P."/>
            <person name="Mueller R.-W."/>
            <person name="Bruemmer F."/>
            <person name="Labrenz M."/>
            <person name="Spormann A.M."/>
            <person name="Op den Camp H."/>
            <person name="Overmann J."/>
            <person name="Amann R."/>
            <person name="Jetten M.S.M."/>
            <person name="Mascher T."/>
            <person name="Medema M.H."/>
            <person name="Devos D.P."/>
            <person name="Kaster A.-K."/>
            <person name="Ovreas L."/>
            <person name="Rohde M."/>
            <person name="Galperin M.Y."/>
            <person name="Jogler C."/>
        </authorList>
    </citation>
    <scope>NUCLEOTIDE SEQUENCE [LARGE SCALE GENOMIC DNA]</scope>
    <source>
        <strain evidence="6 7">SV_7m_r</strain>
    </source>
</reference>
<evidence type="ECO:0000256" key="4">
    <source>
        <dbReference type="ARBA" id="ARBA00022840"/>
    </source>
</evidence>
<keyword evidence="4 6" id="KW-0067">ATP-binding</keyword>
<evidence type="ECO:0000256" key="3">
    <source>
        <dbReference type="ARBA" id="ARBA00022741"/>
    </source>
</evidence>
<keyword evidence="2" id="KW-0813">Transport</keyword>
<dbReference type="Pfam" id="PF14524">
    <property type="entry name" value="Wzt_C"/>
    <property type="match status" value="1"/>
</dbReference>
<comment type="similarity">
    <text evidence="1">Belongs to the ABC transporter superfamily.</text>
</comment>
<name>A0A517SXP2_9BACT</name>
<dbReference type="Gene3D" id="3.40.50.300">
    <property type="entry name" value="P-loop containing nucleotide triphosphate hydrolases"/>
    <property type="match status" value="1"/>
</dbReference>
<keyword evidence="7" id="KW-1185">Reference proteome</keyword>
<organism evidence="6 7">
    <name type="scientific">Stieleria bergensis</name>
    <dbReference type="NCBI Taxonomy" id="2528025"/>
    <lineage>
        <taxon>Bacteria</taxon>
        <taxon>Pseudomonadati</taxon>
        <taxon>Planctomycetota</taxon>
        <taxon>Planctomycetia</taxon>
        <taxon>Pirellulales</taxon>
        <taxon>Pirellulaceae</taxon>
        <taxon>Stieleria</taxon>
    </lineage>
</organism>
<dbReference type="AlphaFoldDB" id="A0A517SXP2"/>
<dbReference type="RefSeq" id="WP_145274297.1">
    <property type="nucleotide sequence ID" value="NZ_CP036272.1"/>
</dbReference>
<dbReference type="GO" id="GO:0016020">
    <property type="term" value="C:membrane"/>
    <property type="evidence" value="ECO:0007669"/>
    <property type="project" value="InterPro"/>
</dbReference>
<dbReference type="OrthoDB" id="9778870at2"/>
<dbReference type="Gene3D" id="2.70.50.60">
    <property type="entry name" value="abc- transporter (atp binding component) like domain"/>
    <property type="match status" value="1"/>
</dbReference>
<gene>
    <name evidence="6" type="primary">tagH_2</name>
    <name evidence="6" type="ORF">SV7mr_34360</name>
</gene>
<keyword evidence="3" id="KW-0547">Nucleotide-binding</keyword>
<dbReference type="GO" id="GO:0005524">
    <property type="term" value="F:ATP binding"/>
    <property type="evidence" value="ECO:0007669"/>
    <property type="project" value="UniProtKB-KW"/>
</dbReference>
<dbReference type="InterPro" id="IPR050683">
    <property type="entry name" value="Bact_Polysacc_Export_ATP-bd"/>
</dbReference>
<evidence type="ECO:0000313" key="6">
    <source>
        <dbReference type="EMBL" id="QDT60907.1"/>
    </source>
</evidence>
<dbReference type="Proteomes" id="UP000315003">
    <property type="component" value="Chromosome"/>
</dbReference>
<dbReference type="PANTHER" id="PTHR46743">
    <property type="entry name" value="TEICHOIC ACIDS EXPORT ATP-BINDING PROTEIN TAGH"/>
    <property type="match status" value="1"/>
</dbReference>
<dbReference type="GO" id="GO:0140359">
    <property type="term" value="F:ABC-type transporter activity"/>
    <property type="evidence" value="ECO:0007669"/>
    <property type="project" value="InterPro"/>
</dbReference>
<evidence type="ECO:0000313" key="7">
    <source>
        <dbReference type="Proteomes" id="UP000315003"/>
    </source>
</evidence>
<dbReference type="PROSITE" id="PS00211">
    <property type="entry name" value="ABC_TRANSPORTER_1"/>
    <property type="match status" value="1"/>
</dbReference>
<feature type="domain" description="ABC transporter" evidence="5">
    <location>
        <begin position="44"/>
        <end position="271"/>
    </location>
</feature>
<dbReference type="CDD" id="cd03220">
    <property type="entry name" value="ABC_KpsT_Wzt"/>
    <property type="match status" value="1"/>
</dbReference>
<evidence type="ECO:0000256" key="2">
    <source>
        <dbReference type="ARBA" id="ARBA00022448"/>
    </source>
</evidence>
<sequence length="423" mass="45822">MSPIISVENLSKAYRIGAKEEVPDTLVGAAKGILKAPFKNLSRLRGLDTSASSDEGSGSESDILWALKDVSFEVNEGDVVGIIGRNGAGKSTLLKVLSRITEPTSGRAVIRGRVSSLLEVGTGFHPELTGRENVYMNGTILGMTKKEIDRKFDEIVDFSEIEKFLDTPAKRYSSGMQVRLAFAVAAHLDPEILIVDEVLAVGDLEFQKKCLGKMKRVSRSGRTVLFVSHNIPMIEQLCTRGIALKNGGISAVGTVPEALADYCVSSVSSRYSTESFNETSDQIRGIDLRDALGNSVSSIQCGDSLKIIVDYRLNSIVEKHQCCIEVNDSLDRKLFTIGSFLSGEVNRGESCSKVVGTLPSVDLAPGTYTMKVRIGTLARNVGECTVADHISFEVKTADYYGGLRAPDSFRGPMLARSSWVFSE</sequence>
<dbReference type="SMART" id="SM00382">
    <property type="entry name" value="AAA"/>
    <property type="match status" value="1"/>
</dbReference>